<evidence type="ECO:0000313" key="1">
    <source>
        <dbReference type="EMBL" id="MPN06556.1"/>
    </source>
</evidence>
<protein>
    <recommendedName>
        <fullName evidence="2">V-type ATP synthase subunit E</fullName>
    </recommendedName>
</protein>
<proteinExistence type="predicted"/>
<dbReference type="EMBL" id="VSSQ01052473">
    <property type="protein sequence ID" value="MPN06556.1"/>
    <property type="molecule type" value="Genomic_DNA"/>
</dbReference>
<organism evidence="1">
    <name type="scientific">bioreactor metagenome</name>
    <dbReference type="NCBI Taxonomy" id="1076179"/>
    <lineage>
        <taxon>unclassified sequences</taxon>
        <taxon>metagenomes</taxon>
        <taxon>ecological metagenomes</taxon>
    </lineage>
</organism>
<reference evidence="1" key="1">
    <citation type="submission" date="2019-08" db="EMBL/GenBank/DDBJ databases">
        <authorList>
            <person name="Kucharzyk K."/>
            <person name="Murdoch R.W."/>
            <person name="Higgins S."/>
            <person name="Loffler F."/>
        </authorList>
    </citation>
    <scope>NUCLEOTIDE SEQUENCE</scope>
</reference>
<sequence length="88" mass="9548">MELVKSWADKGNLTIGAGDTAALESYIASNAKQLLDGGLQIESVNGVGTGFTLSPADGSYKVKFGEAEFIAYFKEFLRPRIQKLLFQD</sequence>
<dbReference type="AlphaFoldDB" id="A0A645EYQ0"/>
<comment type="caution">
    <text evidence="1">The sequence shown here is derived from an EMBL/GenBank/DDBJ whole genome shotgun (WGS) entry which is preliminary data.</text>
</comment>
<accession>A0A645EYQ0</accession>
<evidence type="ECO:0008006" key="2">
    <source>
        <dbReference type="Google" id="ProtNLM"/>
    </source>
</evidence>
<name>A0A645EYQ0_9ZZZZ</name>
<gene>
    <name evidence="1" type="ORF">SDC9_153812</name>
</gene>